<evidence type="ECO:0000313" key="5">
    <source>
        <dbReference type="Proteomes" id="UP001465976"/>
    </source>
</evidence>
<keyword evidence="2" id="KW-0560">Oxidoreductase</keyword>
<dbReference type="PRINTS" id="PR00080">
    <property type="entry name" value="SDRFAMILY"/>
</dbReference>
<dbReference type="SUPFAM" id="SSF51735">
    <property type="entry name" value="NAD(P)-binding Rossmann-fold domains"/>
    <property type="match status" value="1"/>
</dbReference>
<organism evidence="4 5">
    <name type="scientific">Marasmius crinis-equi</name>
    <dbReference type="NCBI Taxonomy" id="585013"/>
    <lineage>
        <taxon>Eukaryota</taxon>
        <taxon>Fungi</taxon>
        <taxon>Dikarya</taxon>
        <taxon>Basidiomycota</taxon>
        <taxon>Agaricomycotina</taxon>
        <taxon>Agaricomycetes</taxon>
        <taxon>Agaricomycetidae</taxon>
        <taxon>Agaricales</taxon>
        <taxon>Marasmiineae</taxon>
        <taxon>Marasmiaceae</taxon>
        <taxon>Marasmius</taxon>
    </lineage>
</organism>
<dbReference type="InterPro" id="IPR051911">
    <property type="entry name" value="SDR_oxidoreductase"/>
</dbReference>
<dbReference type="PANTHER" id="PTHR43976">
    <property type="entry name" value="SHORT CHAIN DEHYDROGENASE"/>
    <property type="match status" value="1"/>
</dbReference>
<reference evidence="4 5" key="1">
    <citation type="submission" date="2024-02" db="EMBL/GenBank/DDBJ databases">
        <title>A draft genome for the cacao thread blight pathogen Marasmius crinis-equi.</title>
        <authorList>
            <person name="Cohen S.P."/>
            <person name="Baruah I.K."/>
            <person name="Amoako-Attah I."/>
            <person name="Bukari Y."/>
            <person name="Meinhardt L.W."/>
            <person name="Bailey B.A."/>
        </authorList>
    </citation>
    <scope>NUCLEOTIDE SEQUENCE [LARGE SCALE GENOMIC DNA]</scope>
    <source>
        <strain evidence="4 5">GH-76</strain>
    </source>
</reference>
<dbReference type="InterPro" id="IPR036291">
    <property type="entry name" value="NAD(P)-bd_dom_sf"/>
</dbReference>
<accession>A0ABR3ES57</accession>
<name>A0ABR3ES57_9AGAR</name>
<comment type="caution">
    <text evidence="4">The sequence shown here is derived from an EMBL/GenBank/DDBJ whole genome shotgun (WGS) entry which is preliminary data.</text>
</comment>
<dbReference type="PRINTS" id="PR00081">
    <property type="entry name" value="GDHRDH"/>
</dbReference>
<dbReference type="Proteomes" id="UP001465976">
    <property type="component" value="Unassembled WGS sequence"/>
</dbReference>
<dbReference type="Pfam" id="PF00106">
    <property type="entry name" value="adh_short"/>
    <property type="match status" value="1"/>
</dbReference>
<dbReference type="InterPro" id="IPR002347">
    <property type="entry name" value="SDR_fam"/>
</dbReference>
<dbReference type="EMBL" id="JBAHYK010002162">
    <property type="protein sequence ID" value="KAL0565688.1"/>
    <property type="molecule type" value="Genomic_DNA"/>
</dbReference>
<gene>
    <name evidence="4" type="ORF">V5O48_016333</name>
</gene>
<keyword evidence="5" id="KW-1185">Reference proteome</keyword>
<evidence type="ECO:0008006" key="6">
    <source>
        <dbReference type="Google" id="ProtNLM"/>
    </source>
</evidence>
<evidence type="ECO:0000313" key="4">
    <source>
        <dbReference type="EMBL" id="KAL0565688.1"/>
    </source>
</evidence>
<dbReference type="PANTHER" id="PTHR43976:SF16">
    <property type="entry name" value="SHORT-CHAIN DEHYDROGENASE_REDUCTASE FAMILY PROTEIN"/>
    <property type="match status" value="1"/>
</dbReference>
<evidence type="ECO:0000256" key="3">
    <source>
        <dbReference type="RuleBase" id="RU000363"/>
    </source>
</evidence>
<evidence type="ECO:0000256" key="2">
    <source>
        <dbReference type="ARBA" id="ARBA00023002"/>
    </source>
</evidence>
<comment type="similarity">
    <text evidence="1 3">Belongs to the short-chain dehydrogenases/reductases (SDR) family.</text>
</comment>
<proteinExistence type="inferred from homology"/>
<evidence type="ECO:0000256" key="1">
    <source>
        <dbReference type="ARBA" id="ARBA00006484"/>
    </source>
</evidence>
<protein>
    <recommendedName>
        <fullName evidence="6">NAD(P)-binding protein</fullName>
    </recommendedName>
</protein>
<dbReference type="CDD" id="cd05374">
    <property type="entry name" value="17beta-HSD-like_SDR_c"/>
    <property type="match status" value="1"/>
</dbReference>
<dbReference type="Gene3D" id="3.40.50.720">
    <property type="entry name" value="NAD(P)-binding Rossmann-like Domain"/>
    <property type="match status" value="1"/>
</dbReference>
<sequence length="297" mass="32415">MSPAAEKPTQSVWLVTGSSSGFGRRLVSSILRRGDRVIAAVRSLDNDKMGLVFEFENPDCRVVELDVTWDPEAIQAAVDKAVGVWGRIDVLVNNAGVGYKSLIEEASSREFKLQFQTNFFGHIDVTNAVLVGMRERRSGTVVIMGSRSSWKSEIPATALYASSKAALRVYGETLATEVAQFSIRVLVLEPGAFRTEGILTKKYHTDRPISDYNAMRDRCIEIFNATEGRQPGDPDKAVEVIVDVVRGDGKAVGKPWTVHLPLGKDAVGDVRVKCGKVLEAVDVWEVEVGDLGFSEAG</sequence>